<accession>A0A1R1XFT7</accession>
<dbReference type="InterPro" id="IPR051601">
    <property type="entry name" value="Serine_prot/Carboxylest_S33"/>
</dbReference>
<dbReference type="PANTHER" id="PTHR43248">
    <property type="entry name" value="2-SUCCINYL-6-HYDROXY-2,4-CYCLOHEXADIENE-1-CARBOXYLATE SYNTHASE"/>
    <property type="match status" value="1"/>
</dbReference>
<dbReference type="PRINTS" id="PR00793">
    <property type="entry name" value="PROAMNOPTASE"/>
</dbReference>
<dbReference type="OrthoDB" id="1898734at2759"/>
<name>A0A1R1XFT7_9FUNG</name>
<dbReference type="AlphaFoldDB" id="A0A1R1XFT7"/>
<gene>
    <name evidence="4" type="ORF">AYI70_g8483</name>
</gene>
<dbReference type="Pfam" id="PF00561">
    <property type="entry name" value="Abhydrolase_1"/>
    <property type="match status" value="1"/>
</dbReference>
<comment type="similarity">
    <text evidence="1">Belongs to the peptidase S33 family.</text>
</comment>
<evidence type="ECO:0000259" key="3">
    <source>
        <dbReference type="Pfam" id="PF00561"/>
    </source>
</evidence>
<evidence type="ECO:0000313" key="4">
    <source>
        <dbReference type="EMBL" id="OMJ13456.1"/>
    </source>
</evidence>
<keyword evidence="2" id="KW-0378">Hydrolase</keyword>
<dbReference type="EMBL" id="LSSN01003479">
    <property type="protein sequence ID" value="OMJ13456.1"/>
    <property type="molecule type" value="Genomic_DNA"/>
</dbReference>
<dbReference type="SUPFAM" id="SSF53474">
    <property type="entry name" value="alpha/beta-Hydrolases"/>
    <property type="match status" value="1"/>
</dbReference>
<protein>
    <submittedName>
        <fullName evidence="4">Proline iminopeptidase</fullName>
    </submittedName>
</protein>
<evidence type="ECO:0000256" key="1">
    <source>
        <dbReference type="ARBA" id="ARBA00010088"/>
    </source>
</evidence>
<dbReference type="InterPro" id="IPR002410">
    <property type="entry name" value="Peptidase_S33"/>
</dbReference>
<dbReference type="Proteomes" id="UP000187283">
    <property type="component" value="Unassembled WGS sequence"/>
</dbReference>
<dbReference type="PANTHER" id="PTHR43248:SF2">
    <property type="entry name" value="PROLYL AMINOPEPTIDASE"/>
    <property type="match status" value="1"/>
</dbReference>
<dbReference type="InterPro" id="IPR000073">
    <property type="entry name" value="AB_hydrolase_1"/>
</dbReference>
<comment type="caution">
    <text evidence="4">The sequence shown here is derived from an EMBL/GenBank/DDBJ whole genome shotgun (WGS) entry which is preliminary data.</text>
</comment>
<feature type="domain" description="AB hydrolase-1" evidence="3">
    <location>
        <begin position="63"/>
        <end position="231"/>
    </location>
</feature>
<dbReference type="GO" id="GO:0008233">
    <property type="term" value="F:peptidase activity"/>
    <property type="evidence" value="ECO:0007669"/>
    <property type="project" value="InterPro"/>
</dbReference>
<dbReference type="Gene3D" id="3.40.50.1820">
    <property type="entry name" value="alpha/beta hydrolase"/>
    <property type="match status" value="1"/>
</dbReference>
<evidence type="ECO:0000313" key="5">
    <source>
        <dbReference type="Proteomes" id="UP000187283"/>
    </source>
</evidence>
<dbReference type="GO" id="GO:0006508">
    <property type="term" value="P:proteolysis"/>
    <property type="evidence" value="ECO:0007669"/>
    <property type="project" value="InterPro"/>
</dbReference>
<organism evidence="4 5">
    <name type="scientific">Smittium culicis</name>
    <dbReference type="NCBI Taxonomy" id="133412"/>
    <lineage>
        <taxon>Eukaryota</taxon>
        <taxon>Fungi</taxon>
        <taxon>Fungi incertae sedis</taxon>
        <taxon>Zoopagomycota</taxon>
        <taxon>Kickxellomycotina</taxon>
        <taxon>Harpellomycetes</taxon>
        <taxon>Harpellales</taxon>
        <taxon>Legeriomycetaceae</taxon>
        <taxon>Smittium</taxon>
    </lineage>
</organism>
<dbReference type="InterPro" id="IPR029058">
    <property type="entry name" value="AB_hydrolase_fold"/>
</dbReference>
<reference evidence="4 5" key="1">
    <citation type="submission" date="2017-01" db="EMBL/GenBank/DDBJ databases">
        <authorList>
            <person name="Mah S.A."/>
            <person name="Swanson W.J."/>
            <person name="Moy G.W."/>
            <person name="Vacquier V.D."/>
        </authorList>
    </citation>
    <scope>NUCLEOTIDE SEQUENCE [LARGE SCALE GENOMIC DNA]</scope>
    <source>
        <strain evidence="4 5">GSMNP</strain>
    </source>
</reference>
<sequence length="446" mass="49776">MDSNNVHELDRTDIESYNIPGGKVFNRYFQCPLDYKNPAGKTIQVYVRHLISSESVDMHRAPFLLYLQGGPGFQSPSHTSLSGGWVGIMLAQGYQVLLLDQRGTGLSSAINSSSEVLTLPTIEEQVEYMTHFRADSIVNDCEFIRKILVQGREAQTSGNLKGPSTKFTLLGQSFGGFCITTYLSFFPEGVEKAIITGGVPPLLSDPAEIYEKLIQKVLRRNEMYYQTYHADIKRVRAIVRYLSSNVVYLPGTSVSTSPHPNTINQDESTCGKKPGNILSPNRFQQLGLAFGSSSGFAAVHKIILNMENDLKLNNKLSYKSLTEFEQFFSFETNVLYAILHESIYCNGPSSGASNWACSRALKKNSSIEAKFDSSLILSSDDSQPIYFFGEMIFPWMTQNIYGTELAKFSDLADALSKYDKWCPLYNVHNLNKNTVPVAAVSYYDDP</sequence>
<dbReference type="STRING" id="133412.A0A1R1XFT7"/>
<proteinExistence type="inferred from homology"/>
<keyword evidence="5" id="KW-1185">Reference proteome</keyword>
<evidence type="ECO:0000256" key="2">
    <source>
        <dbReference type="ARBA" id="ARBA00022801"/>
    </source>
</evidence>